<feature type="domain" description="FecR protein" evidence="1">
    <location>
        <begin position="124"/>
        <end position="216"/>
    </location>
</feature>
<dbReference type="Proteomes" id="UP000184287">
    <property type="component" value="Unassembled WGS sequence"/>
</dbReference>
<dbReference type="STRING" id="288992.SAMN04488522_103665"/>
<sequence>MEEINNSNHIPYHLIMDELEGKISTTDLQELESWKAANPDHLRSYQEILDIADHSELLMVYKETDPEQAWQRFEPSIPVETRIVSLHPQKKKGLPFLKWAAAVMVLISGAWFVANQRGWIGEETVRTGNEHQKLVLPDGTEVFMNANTTISYHKSGFLNSRNVELEKGEAYFNVIHDEKSPFSIKVGELYVNDLGTSFNLKVEPEQVVVVVNSGKVALEQGKETKKILLSAQDRGTFNKVTKEMSAVKNEDLNYKAWHDKTLHYQQALLTEVSDDMKELFGTQIVFQDSTLKERKLSAYFKNKSEEEIMNTIGETLRLKVTKRDGTFVLSN</sequence>
<evidence type="ECO:0000259" key="2">
    <source>
        <dbReference type="Pfam" id="PF16344"/>
    </source>
</evidence>
<dbReference type="OrthoDB" id="1523489at2"/>
<dbReference type="PANTHER" id="PTHR30273">
    <property type="entry name" value="PERIPLASMIC SIGNAL SENSOR AND SIGMA FACTOR ACTIVATOR FECR-RELATED"/>
    <property type="match status" value="1"/>
</dbReference>
<proteinExistence type="predicted"/>
<accession>A0A1M5EIH2</accession>
<dbReference type="InterPro" id="IPR012373">
    <property type="entry name" value="Ferrdict_sens_TM"/>
</dbReference>
<dbReference type="InterPro" id="IPR032508">
    <property type="entry name" value="FecR_C"/>
</dbReference>
<dbReference type="Pfam" id="PF04773">
    <property type="entry name" value="FecR"/>
    <property type="match status" value="1"/>
</dbReference>
<feature type="domain" description="Protein FecR C-terminal" evidence="2">
    <location>
        <begin position="262"/>
        <end position="326"/>
    </location>
</feature>
<dbReference type="AlphaFoldDB" id="A0A1M5EIH2"/>
<name>A0A1M5EIH2_9SPHI</name>
<dbReference type="RefSeq" id="WP_073232414.1">
    <property type="nucleotide sequence ID" value="NZ_FQUQ01000003.1"/>
</dbReference>
<gene>
    <name evidence="3" type="ORF">SAMN04488522_103665</name>
</gene>
<dbReference type="GO" id="GO:0016989">
    <property type="term" value="F:sigma factor antagonist activity"/>
    <property type="evidence" value="ECO:0007669"/>
    <property type="project" value="TreeGrafter"/>
</dbReference>
<dbReference type="Gene3D" id="3.55.50.30">
    <property type="match status" value="1"/>
</dbReference>
<dbReference type="PIRSF" id="PIRSF018266">
    <property type="entry name" value="FecR"/>
    <property type="match status" value="1"/>
</dbReference>
<dbReference type="PANTHER" id="PTHR30273:SF2">
    <property type="entry name" value="PROTEIN FECR"/>
    <property type="match status" value="1"/>
</dbReference>
<reference evidence="4" key="1">
    <citation type="submission" date="2016-11" db="EMBL/GenBank/DDBJ databases">
        <authorList>
            <person name="Varghese N."/>
            <person name="Submissions S."/>
        </authorList>
    </citation>
    <scope>NUCLEOTIDE SEQUENCE [LARGE SCALE GENOMIC DNA]</scope>
    <source>
        <strain evidence="4">DSM 16990</strain>
    </source>
</reference>
<protein>
    <submittedName>
        <fullName evidence="3">FecR family protein</fullName>
    </submittedName>
</protein>
<dbReference type="InterPro" id="IPR006860">
    <property type="entry name" value="FecR"/>
</dbReference>
<organism evidence="3 4">
    <name type="scientific">Pedobacter caeni</name>
    <dbReference type="NCBI Taxonomy" id="288992"/>
    <lineage>
        <taxon>Bacteria</taxon>
        <taxon>Pseudomonadati</taxon>
        <taxon>Bacteroidota</taxon>
        <taxon>Sphingobacteriia</taxon>
        <taxon>Sphingobacteriales</taxon>
        <taxon>Sphingobacteriaceae</taxon>
        <taxon>Pedobacter</taxon>
    </lineage>
</organism>
<evidence type="ECO:0000259" key="1">
    <source>
        <dbReference type="Pfam" id="PF04773"/>
    </source>
</evidence>
<evidence type="ECO:0000313" key="3">
    <source>
        <dbReference type="EMBL" id="SHF78997.1"/>
    </source>
</evidence>
<evidence type="ECO:0000313" key="4">
    <source>
        <dbReference type="Proteomes" id="UP000184287"/>
    </source>
</evidence>
<dbReference type="EMBL" id="FQUQ01000003">
    <property type="protein sequence ID" value="SHF78997.1"/>
    <property type="molecule type" value="Genomic_DNA"/>
</dbReference>
<keyword evidence="4" id="KW-1185">Reference proteome</keyword>
<dbReference type="Gene3D" id="2.60.120.1440">
    <property type="match status" value="1"/>
</dbReference>
<dbReference type="Pfam" id="PF16344">
    <property type="entry name" value="FecR_C"/>
    <property type="match status" value="1"/>
</dbReference>